<keyword evidence="1" id="KW-0678">Repressor</keyword>
<accession>A0AAU1UCX9</accession>
<dbReference type="PANTHER" id="PTHR30146">
    <property type="entry name" value="LACI-RELATED TRANSCRIPTIONAL REPRESSOR"/>
    <property type="match status" value="1"/>
</dbReference>
<dbReference type="Gene3D" id="3.40.50.2300">
    <property type="match status" value="2"/>
</dbReference>
<keyword evidence="3 6" id="KW-0238">DNA-binding</keyword>
<evidence type="ECO:0000256" key="2">
    <source>
        <dbReference type="ARBA" id="ARBA00023015"/>
    </source>
</evidence>
<evidence type="ECO:0000256" key="1">
    <source>
        <dbReference type="ARBA" id="ARBA00022491"/>
    </source>
</evidence>
<feature type="domain" description="HTH lacI-type" evidence="5">
    <location>
        <begin position="4"/>
        <end position="60"/>
    </location>
</feature>
<sequence length="347" mass="36359">MNRPTARDVAELAGVSRAAVSFVFSGRAQGNLSAGTQARIRAAADELGYRPDEVARSLRTRRSAVIGMLSDEIATSPFAGRMVLGAMEAARARGHQVLLLESRKDPALEAEAVAELRARRVDGIVYAAMSMRSTSVPSTLAPERCVLANCVAREPGSYASVVADERGGGRSAVDLLIRAGHRDIALLGGETDNIAASDRARGFGDGLRAAGLKARPEWTLRVGWQIDEGYAGALRVLDTEDPDARPTGIVCANDRVATGVLLAAAGLGISVPDDLSVVGYDDQDQMADHLVPALTTIALPHHAMGAAAVDLLLDSVAADEDVDPATQRVLECPVVERASVVAPGRRG</sequence>
<dbReference type="AlphaFoldDB" id="A0AAU1UCX9"/>
<proteinExistence type="predicted"/>
<protein>
    <submittedName>
        <fullName evidence="6">LacI family DNA-binding transcriptional regulator</fullName>
    </submittedName>
</protein>
<keyword evidence="2" id="KW-0805">Transcription regulation</keyword>
<name>A0AAU1UCX9_9ACTN</name>
<dbReference type="GO" id="GO:0003700">
    <property type="term" value="F:DNA-binding transcription factor activity"/>
    <property type="evidence" value="ECO:0007669"/>
    <property type="project" value="TreeGrafter"/>
</dbReference>
<dbReference type="EMBL" id="CP108195">
    <property type="protein sequence ID" value="WTS15840.1"/>
    <property type="molecule type" value="Genomic_DNA"/>
</dbReference>
<dbReference type="InterPro" id="IPR046335">
    <property type="entry name" value="LacI/GalR-like_sensor"/>
</dbReference>
<keyword evidence="4" id="KW-0804">Transcription</keyword>
<dbReference type="Pfam" id="PF13377">
    <property type="entry name" value="Peripla_BP_3"/>
    <property type="match status" value="1"/>
</dbReference>
<dbReference type="SUPFAM" id="SSF53822">
    <property type="entry name" value="Periplasmic binding protein-like I"/>
    <property type="match status" value="1"/>
</dbReference>
<evidence type="ECO:0000259" key="5">
    <source>
        <dbReference type="PROSITE" id="PS50932"/>
    </source>
</evidence>
<dbReference type="Pfam" id="PF00356">
    <property type="entry name" value="LacI"/>
    <property type="match status" value="1"/>
</dbReference>
<dbReference type="Gene3D" id="1.10.260.40">
    <property type="entry name" value="lambda repressor-like DNA-binding domains"/>
    <property type="match status" value="1"/>
</dbReference>
<dbReference type="GO" id="GO:0000976">
    <property type="term" value="F:transcription cis-regulatory region binding"/>
    <property type="evidence" value="ECO:0007669"/>
    <property type="project" value="TreeGrafter"/>
</dbReference>
<dbReference type="PROSITE" id="PS50932">
    <property type="entry name" value="HTH_LACI_2"/>
    <property type="match status" value="1"/>
</dbReference>
<dbReference type="CDD" id="cd06288">
    <property type="entry name" value="PBP1_sucrose_transcription_regulator"/>
    <property type="match status" value="1"/>
</dbReference>
<reference evidence="6" key="1">
    <citation type="submission" date="2022-10" db="EMBL/GenBank/DDBJ databases">
        <title>The complete genomes of actinobacterial strains from the NBC collection.</title>
        <authorList>
            <person name="Joergensen T.S."/>
            <person name="Alvarez Arevalo M."/>
            <person name="Sterndorff E.B."/>
            <person name="Faurdal D."/>
            <person name="Vuksanovic O."/>
            <person name="Mourched A.-S."/>
            <person name="Charusanti P."/>
            <person name="Shaw S."/>
            <person name="Blin K."/>
            <person name="Weber T."/>
        </authorList>
    </citation>
    <scope>NUCLEOTIDE SEQUENCE</scope>
    <source>
        <strain evidence="6">NBC_00119</strain>
    </source>
</reference>
<dbReference type="InterPro" id="IPR010982">
    <property type="entry name" value="Lambda_DNA-bd_dom_sf"/>
</dbReference>
<dbReference type="SUPFAM" id="SSF47413">
    <property type="entry name" value="lambda repressor-like DNA-binding domains"/>
    <property type="match status" value="1"/>
</dbReference>
<dbReference type="PANTHER" id="PTHR30146:SF148">
    <property type="entry name" value="HTH-TYPE TRANSCRIPTIONAL REPRESSOR PURR-RELATED"/>
    <property type="match status" value="1"/>
</dbReference>
<evidence type="ECO:0000256" key="3">
    <source>
        <dbReference type="ARBA" id="ARBA00023125"/>
    </source>
</evidence>
<gene>
    <name evidence="6" type="ORF">OHU69_35225</name>
</gene>
<dbReference type="CDD" id="cd01392">
    <property type="entry name" value="HTH_LacI"/>
    <property type="match status" value="1"/>
</dbReference>
<dbReference type="SMART" id="SM00354">
    <property type="entry name" value="HTH_LACI"/>
    <property type="match status" value="1"/>
</dbReference>
<dbReference type="InterPro" id="IPR028082">
    <property type="entry name" value="Peripla_BP_I"/>
</dbReference>
<evidence type="ECO:0000256" key="4">
    <source>
        <dbReference type="ARBA" id="ARBA00023163"/>
    </source>
</evidence>
<dbReference type="InterPro" id="IPR000843">
    <property type="entry name" value="HTH_LacI"/>
</dbReference>
<evidence type="ECO:0000313" key="6">
    <source>
        <dbReference type="EMBL" id="WTS15840.1"/>
    </source>
</evidence>
<organism evidence="6">
    <name type="scientific">Streptomyces sp. NBC_00119</name>
    <dbReference type="NCBI Taxonomy" id="2975659"/>
    <lineage>
        <taxon>Bacteria</taxon>
        <taxon>Bacillati</taxon>
        <taxon>Actinomycetota</taxon>
        <taxon>Actinomycetes</taxon>
        <taxon>Kitasatosporales</taxon>
        <taxon>Streptomycetaceae</taxon>
        <taxon>Streptomyces</taxon>
    </lineage>
</organism>